<gene>
    <name evidence="2" type="ORF">SAMN05421797_107169</name>
</gene>
<accession>A0A1N6YVX1</accession>
<proteinExistence type="predicted"/>
<dbReference type="RefSeq" id="WP_076550116.1">
    <property type="nucleotide sequence ID" value="NZ_FTMA01000007.1"/>
</dbReference>
<evidence type="ECO:0000259" key="1">
    <source>
        <dbReference type="Pfam" id="PF14096"/>
    </source>
</evidence>
<evidence type="ECO:0000313" key="3">
    <source>
        <dbReference type="Proteomes" id="UP000186953"/>
    </source>
</evidence>
<evidence type="ECO:0000313" key="2">
    <source>
        <dbReference type="EMBL" id="SIR18702.1"/>
    </source>
</evidence>
<dbReference type="InterPro" id="IPR025369">
    <property type="entry name" value="DUF4274"/>
</dbReference>
<dbReference type="Proteomes" id="UP000186953">
    <property type="component" value="Unassembled WGS sequence"/>
</dbReference>
<dbReference type="OrthoDB" id="269804at2"/>
<dbReference type="AlphaFoldDB" id="A0A1N6YVX1"/>
<reference evidence="3" key="1">
    <citation type="submission" date="2017-01" db="EMBL/GenBank/DDBJ databases">
        <authorList>
            <person name="Varghese N."/>
            <person name="Submissions S."/>
        </authorList>
    </citation>
    <scope>NUCLEOTIDE SEQUENCE [LARGE SCALE GENOMIC DNA]</scope>
    <source>
        <strain evidence="3">DSM 15366</strain>
    </source>
</reference>
<keyword evidence="3" id="KW-1185">Reference proteome</keyword>
<dbReference type="EMBL" id="FTMA01000007">
    <property type="protein sequence ID" value="SIR18702.1"/>
    <property type="molecule type" value="Genomic_DNA"/>
</dbReference>
<organism evidence="2 3">
    <name type="scientific">Maribacter ulvicola</name>
    <dbReference type="NCBI Taxonomy" id="228959"/>
    <lineage>
        <taxon>Bacteria</taxon>
        <taxon>Pseudomonadati</taxon>
        <taxon>Bacteroidota</taxon>
        <taxon>Flavobacteriia</taxon>
        <taxon>Flavobacteriales</taxon>
        <taxon>Flavobacteriaceae</taxon>
        <taxon>Maribacter</taxon>
    </lineage>
</organism>
<dbReference type="Pfam" id="PF14096">
    <property type="entry name" value="DUF4274"/>
    <property type="match status" value="1"/>
</dbReference>
<dbReference type="STRING" id="228959.SAMN05421797_107169"/>
<sequence length="176" mass="20879">MFNAEKEKTSFKLVIVRPHKILLIKKNFFEFSFNDDVDNDEETIPDFEKFKSLNAAEQYYLADIYNWDDGPIVLQWIINSPKCDKGTACKIFWNAEPDYYYDFTAETIDEYEKDVWNLLQSIVKRFKANDFAKSRFKFIPTEEGYKTDWPTKYDIWEIPAELKNGVNGRKPFGFGL</sequence>
<protein>
    <recommendedName>
        <fullName evidence="1">DUF4274 domain-containing protein</fullName>
    </recommendedName>
</protein>
<feature type="domain" description="DUF4274" evidence="1">
    <location>
        <begin position="60"/>
        <end position="126"/>
    </location>
</feature>
<name>A0A1N6YVX1_9FLAO</name>